<feature type="non-terminal residue" evidence="1">
    <location>
        <position position="1"/>
    </location>
</feature>
<sequence>TYTHGSPDALDLAASVENKHRLVSTTYNYYCRTLFLPPRALLALAQHVSTPI</sequence>
<reference evidence="1" key="1">
    <citation type="journal article" date="2014" name="Front. Microbiol.">
        <title>High frequency of phylogenetically diverse reductive dehalogenase-homologous genes in deep subseafloor sedimentary metagenomes.</title>
        <authorList>
            <person name="Kawai M."/>
            <person name="Futagami T."/>
            <person name="Toyoda A."/>
            <person name="Takaki Y."/>
            <person name="Nishi S."/>
            <person name="Hori S."/>
            <person name="Arai W."/>
            <person name="Tsubouchi T."/>
            <person name="Morono Y."/>
            <person name="Uchiyama I."/>
            <person name="Ito T."/>
            <person name="Fujiyama A."/>
            <person name="Inagaki F."/>
            <person name="Takami H."/>
        </authorList>
    </citation>
    <scope>NUCLEOTIDE SEQUENCE</scope>
    <source>
        <strain evidence="1">Expedition CK06-06</strain>
    </source>
</reference>
<gene>
    <name evidence="1" type="ORF">S03H2_69064</name>
</gene>
<dbReference type="AlphaFoldDB" id="X1JJS7"/>
<dbReference type="EMBL" id="BARU01045548">
    <property type="protein sequence ID" value="GAH94342.1"/>
    <property type="molecule type" value="Genomic_DNA"/>
</dbReference>
<organism evidence="1">
    <name type="scientific">marine sediment metagenome</name>
    <dbReference type="NCBI Taxonomy" id="412755"/>
    <lineage>
        <taxon>unclassified sequences</taxon>
        <taxon>metagenomes</taxon>
        <taxon>ecological metagenomes</taxon>
    </lineage>
</organism>
<proteinExistence type="predicted"/>
<protein>
    <submittedName>
        <fullName evidence="1">Uncharacterized protein</fullName>
    </submittedName>
</protein>
<comment type="caution">
    <text evidence="1">The sequence shown here is derived from an EMBL/GenBank/DDBJ whole genome shotgun (WGS) entry which is preliminary data.</text>
</comment>
<evidence type="ECO:0000313" key="1">
    <source>
        <dbReference type="EMBL" id="GAH94342.1"/>
    </source>
</evidence>
<name>X1JJS7_9ZZZZ</name>
<accession>X1JJS7</accession>